<dbReference type="EMBL" id="JAGDFL010000398">
    <property type="protein sequence ID" value="KAG7389818.1"/>
    <property type="molecule type" value="Genomic_DNA"/>
</dbReference>
<gene>
    <name evidence="11" type="ORF">PHYBOEH_007213</name>
</gene>
<dbReference type="Pfam" id="PF03083">
    <property type="entry name" value="MtN3_slv"/>
    <property type="match status" value="2"/>
</dbReference>
<evidence type="ECO:0000256" key="10">
    <source>
        <dbReference type="SAM" id="Phobius"/>
    </source>
</evidence>
<evidence type="ECO:0000313" key="11">
    <source>
        <dbReference type="EMBL" id="KAG7389818.1"/>
    </source>
</evidence>
<dbReference type="InterPro" id="IPR047664">
    <property type="entry name" value="SWEET"/>
</dbReference>
<feature type="transmembrane region" description="Helical" evidence="10">
    <location>
        <begin position="190"/>
        <end position="211"/>
    </location>
</feature>
<evidence type="ECO:0000313" key="12">
    <source>
        <dbReference type="Proteomes" id="UP000693981"/>
    </source>
</evidence>
<name>A0A8T1WAR3_9STRA</name>
<feature type="transmembrane region" description="Helical" evidence="10">
    <location>
        <begin position="40"/>
        <end position="58"/>
    </location>
</feature>
<reference evidence="11" key="1">
    <citation type="submission" date="2021-02" db="EMBL/GenBank/DDBJ databases">
        <authorList>
            <person name="Palmer J.M."/>
        </authorList>
    </citation>
    <scope>NUCLEOTIDE SEQUENCE</scope>
    <source>
        <strain evidence="11">SCRP23</strain>
    </source>
</reference>
<feature type="transmembrane region" description="Helical" evidence="10">
    <location>
        <begin position="165"/>
        <end position="184"/>
    </location>
</feature>
<evidence type="ECO:0000256" key="6">
    <source>
        <dbReference type="ARBA" id="ARBA00022692"/>
    </source>
</evidence>
<dbReference type="GO" id="GO:0051119">
    <property type="term" value="F:sugar transmembrane transporter activity"/>
    <property type="evidence" value="ECO:0007669"/>
    <property type="project" value="InterPro"/>
</dbReference>
<comment type="similarity">
    <text evidence="2">Belongs to the SWEET sugar transporter family.</text>
</comment>
<accession>A0A8T1WAR3</accession>
<comment type="caution">
    <text evidence="11">The sequence shown here is derived from an EMBL/GenBank/DDBJ whole genome shotgun (WGS) entry which is preliminary data.</text>
</comment>
<organism evidence="11 12">
    <name type="scientific">Phytophthora boehmeriae</name>
    <dbReference type="NCBI Taxonomy" id="109152"/>
    <lineage>
        <taxon>Eukaryota</taxon>
        <taxon>Sar</taxon>
        <taxon>Stramenopiles</taxon>
        <taxon>Oomycota</taxon>
        <taxon>Peronosporomycetes</taxon>
        <taxon>Peronosporales</taxon>
        <taxon>Peronosporaceae</taxon>
        <taxon>Phytophthora</taxon>
    </lineage>
</organism>
<evidence type="ECO:0000256" key="1">
    <source>
        <dbReference type="ARBA" id="ARBA00004651"/>
    </source>
</evidence>
<keyword evidence="8 10" id="KW-1133">Transmembrane helix</keyword>
<dbReference type="Proteomes" id="UP000693981">
    <property type="component" value="Unassembled WGS sequence"/>
</dbReference>
<feature type="transmembrane region" description="Helical" evidence="10">
    <location>
        <begin position="96"/>
        <end position="115"/>
    </location>
</feature>
<keyword evidence="6 10" id="KW-0812">Transmembrane</keyword>
<feature type="transmembrane region" description="Helical" evidence="10">
    <location>
        <begin position="6"/>
        <end position="28"/>
    </location>
</feature>
<feature type="transmembrane region" description="Helical" evidence="10">
    <location>
        <begin position="64"/>
        <end position="84"/>
    </location>
</feature>
<dbReference type="OrthoDB" id="409725at2759"/>
<keyword evidence="5" id="KW-0762">Sugar transport</keyword>
<protein>
    <recommendedName>
        <fullName evidence="13">MtN3-like protein</fullName>
    </recommendedName>
</protein>
<evidence type="ECO:0000256" key="2">
    <source>
        <dbReference type="ARBA" id="ARBA00007809"/>
    </source>
</evidence>
<evidence type="ECO:0000256" key="8">
    <source>
        <dbReference type="ARBA" id="ARBA00022989"/>
    </source>
</evidence>
<feature type="transmembrane region" description="Helical" evidence="10">
    <location>
        <begin position="127"/>
        <end position="144"/>
    </location>
</feature>
<keyword evidence="4" id="KW-1003">Cell membrane</keyword>
<evidence type="ECO:0000256" key="9">
    <source>
        <dbReference type="ARBA" id="ARBA00023136"/>
    </source>
</evidence>
<evidence type="ECO:0008006" key="13">
    <source>
        <dbReference type="Google" id="ProtNLM"/>
    </source>
</evidence>
<dbReference type="PANTHER" id="PTHR10791:SF30">
    <property type="entry name" value="SUGAR TRANSPORTER SWEET1"/>
    <property type="match status" value="1"/>
</dbReference>
<evidence type="ECO:0000256" key="5">
    <source>
        <dbReference type="ARBA" id="ARBA00022597"/>
    </source>
</evidence>
<evidence type="ECO:0000256" key="3">
    <source>
        <dbReference type="ARBA" id="ARBA00022448"/>
    </source>
</evidence>
<evidence type="ECO:0000256" key="4">
    <source>
        <dbReference type="ARBA" id="ARBA00022475"/>
    </source>
</evidence>
<dbReference type="PANTHER" id="PTHR10791">
    <property type="entry name" value="RAG1-ACTIVATING PROTEIN 1"/>
    <property type="match status" value="1"/>
</dbReference>
<keyword evidence="7" id="KW-0677">Repeat</keyword>
<keyword evidence="9 10" id="KW-0472">Membrane</keyword>
<dbReference type="AlphaFoldDB" id="A0A8T1WAR3"/>
<proteinExistence type="inferred from homology"/>
<keyword evidence="12" id="KW-1185">Reference proteome</keyword>
<dbReference type="FunFam" id="1.20.1280.290:FF:000007">
    <property type="entry name" value="Bidirectional sugar transporter SWEET7"/>
    <property type="match status" value="2"/>
</dbReference>
<evidence type="ECO:0000256" key="7">
    <source>
        <dbReference type="ARBA" id="ARBA00022737"/>
    </source>
</evidence>
<dbReference type="GO" id="GO:0005886">
    <property type="term" value="C:plasma membrane"/>
    <property type="evidence" value="ECO:0007669"/>
    <property type="project" value="UniProtKB-SubCell"/>
</dbReference>
<sequence>MGVWMVVLKAATSIAAMVMCLSPIPSVYGIQKAKDTGDVAVLPLVALWISCHLWMIYGYVTDDIFPLLATYLVGELLAACYVAVHFRYTKSRAYTVKAIVFALVFTAVGTTYAVLGREGVTNQNLSTVGNIMGWITAAGSFLLYTSPFETIKRVLKTKSSASIPIALCCAGFVSNSLWILYGLVVNDLFVFGLGVFCTTLPLVQITLYLLFNTKRQLQSSLPIVSVSDDKGVEAAVTTPDNQPQVPATKTPSATNNFQAVLSPV</sequence>
<keyword evidence="3" id="KW-0813">Transport</keyword>
<dbReference type="InterPro" id="IPR004316">
    <property type="entry name" value="SWEET_rpt"/>
</dbReference>
<comment type="subcellular location">
    <subcellularLocation>
        <location evidence="1">Cell membrane</location>
        <topology evidence="1">Multi-pass membrane protein</topology>
    </subcellularLocation>
</comment>